<name>A0A915KNX2_ROMCU</name>
<dbReference type="AlphaFoldDB" id="A0A915KNX2"/>
<organism evidence="1 2">
    <name type="scientific">Romanomermis culicivorax</name>
    <name type="common">Nematode worm</name>
    <dbReference type="NCBI Taxonomy" id="13658"/>
    <lineage>
        <taxon>Eukaryota</taxon>
        <taxon>Metazoa</taxon>
        <taxon>Ecdysozoa</taxon>
        <taxon>Nematoda</taxon>
        <taxon>Enoplea</taxon>
        <taxon>Dorylaimia</taxon>
        <taxon>Mermithida</taxon>
        <taxon>Mermithoidea</taxon>
        <taxon>Mermithidae</taxon>
        <taxon>Romanomermis</taxon>
    </lineage>
</organism>
<sequence length="103" mass="11734">MARTELLWTCCGRPSASQPRTVDPTSEEVPQLAEEFAKMLHMEEQKKKNHLSRMALIKDHPNMMAAEYQHVIKKLELEMRLLQPPAAERKCKLLGISPGTHAT</sequence>
<protein>
    <submittedName>
        <fullName evidence="2">Uncharacterized protein</fullName>
    </submittedName>
</protein>
<proteinExistence type="predicted"/>
<evidence type="ECO:0000313" key="2">
    <source>
        <dbReference type="WBParaSite" id="nRc.2.0.1.t40486-RA"/>
    </source>
</evidence>
<dbReference type="WBParaSite" id="nRc.2.0.1.t40486-RA">
    <property type="protein sequence ID" value="nRc.2.0.1.t40486-RA"/>
    <property type="gene ID" value="nRc.2.0.1.g40486"/>
</dbReference>
<evidence type="ECO:0000313" key="1">
    <source>
        <dbReference type="Proteomes" id="UP000887565"/>
    </source>
</evidence>
<accession>A0A915KNX2</accession>
<keyword evidence="1" id="KW-1185">Reference proteome</keyword>
<reference evidence="2" key="1">
    <citation type="submission" date="2022-11" db="UniProtKB">
        <authorList>
            <consortium name="WormBaseParasite"/>
        </authorList>
    </citation>
    <scope>IDENTIFICATION</scope>
</reference>
<dbReference type="Proteomes" id="UP000887565">
    <property type="component" value="Unplaced"/>
</dbReference>